<evidence type="ECO:0000313" key="5">
    <source>
        <dbReference type="EMBL" id="CAD8250522.1"/>
    </source>
</evidence>
<feature type="compositionally biased region" description="Polar residues" evidence="2">
    <location>
        <begin position="49"/>
        <end position="58"/>
    </location>
</feature>
<feature type="transmembrane region" description="Helical" evidence="3">
    <location>
        <begin position="111"/>
        <end position="129"/>
    </location>
</feature>
<keyword evidence="3" id="KW-1133">Transmembrane helix</keyword>
<reference evidence="5" key="1">
    <citation type="submission" date="2021-01" db="EMBL/GenBank/DDBJ databases">
        <authorList>
            <person name="Corre E."/>
            <person name="Pelletier E."/>
            <person name="Niang G."/>
            <person name="Scheremetjew M."/>
            <person name="Finn R."/>
            <person name="Kale V."/>
            <person name="Holt S."/>
            <person name="Cochrane G."/>
            <person name="Meng A."/>
            <person name="Brown T."/>
            <person name="Cohen L."/>
        </authorList>
    </citation>
    <scope>NUCLEOTIDE SEQUENCE</scope>
    <source>
        <strain evidence="5">CCMP2078</strain>
    </source>
</reference>
<name>A0A6U0T5P2_9STRA</name>
<accession>A0A6U0T5P2</accession>
<dbReference type="EMBL" id="HBEA01000010">
    <property type="protein sequence ID" value="CAD8250520.1"/>
    <property type="molecule type" value="Transcribed_RNA"/>
</dbReference>
<evidence type="ECO:0000256" key="2">
    <source>
        <dbReference type="SAM" id="MobiDB-lite"/>
    </source>
</evidence>
<evidence type="ECO:0000256" key="3">
    <source>
        <dbReference type="SAM" id="Phobius"/>
    </source>
</evidence>
<proteinExistence type="predicted"/>
<keyword evidence="3" id="KW-0812">Transmembrane</keyword>
<evidence type="ECO:0000256" key="1">
    <source>
        <dbReference type="SAM" id="Coils"/>
    </source>
</evidence>
<evidence type="ECO:0000313" key="4">
    <source>
        <dbReference type="EMBL" id="CAD8250520.1"/>
    </source>
</evidence>
<gene>
    <name evidence="4" type="ORF">PPYR1160_LOCUS10</name>
    <name evidence="5" type="ORF">PPYR1160_LOCUS12</name>
</gene>
<sequence length="496" mass="55099">MSSMPVDLMKGGLDNASVCKWKADGKPPITPTSKRRRGDAGAPAPWLRQSGTKPQTRINVVPSPKATSRIKDKDGYMDPFAERPAMASVQRNASPIPLMSRIGCSSKRIKYFLLFWTTVWLGGVFLLGARGGTLLPEGSASGLFMRRGLRGAETPPDRMTIETGRLQEELQKAQEEMRAQRRALEEARQRAELAEAVDQESVAFAQQLDEELEALGKEYKRTREEIDDLERKSAKAREDRNVLEIQTEQLLSKIAEKSAAADDLERRQWLEQERQKRLEEQKAAGANGAVSEGHSGKILLTWSLHDSTKLPALERTASGAHKSAAHTYYSWIFVRERNGEIPPQILLQTTQQYPTKVSALVAARRAQANVQQSESVQIQKYVVPDEDQEQGFLDKHFGPRGMPYECKVALTNALGNVWGESAPYETEEECQLARKEILLQATSLLLDETEISSDEALARFQEPSGEGGVGEKGGPSAAGEPGAEDEEDRDPSDWYH</sequence>
<feature type="region of interest" description="Disordered" evidence="2">
    <location>
        <begin position="454"/>
        <end position="496"/>
    </location>
</feature>
<keyword evidence="3" id="KW-0472">Membrane</keyword>
<keyword evidence="1" id="KW-0175">Coiled coil</keyword>
<dbReference type="AlphaFoldDB" id="A0A6U0T5P2"/>
<dbReference type="EMBL" id="HBEA01000012">
    <property type="protein sequence ID" value="CAD8250522.1"/>
    <property type="molecule type" value="Transcribed_RNA"/>
</dbReference>
<feature type="coiled-coil region" evidence="1">
    <location>
        <begin position="163"/>
        <end position="281"/>
    </location>
</feature>
<feature type="region of interest" description="Disordered" evidence="2">
    <location>
        <begin position="20"/>
        <end position="58"/>
    </location>
</feature>
<organism evidence="5">
    <name type="scientific">Pinguiococcus pyrenoidosus</name>
    <dbReference type="NCBI Taxonomy" id="172671"/>
    <lineage>
        <taxon>Eukaryota</taxon>
        <taxon>Sar</taxon>
        <taxon>Stramenopiles</taxon>
        <taxon>Ochrophyta</taxon>
        <taxon>Pinguiophyceae</taxon>
        <taxon>Pinguiochrysidales</taxon>
        <taxon>Pinguiochrysidaceae</taxon>
        <taxon>Pinguiococcus</taxon>
    </lineage>
</organism>
<protein>
    <submittedName>
        <fullName evidence="5">Uncharacterized protein</fullName>
    </submittedName>
</protein>